<dbReference type="Proteomes" id="UP001151760">
    <property type="component" value="Unassembled WGS sequence"/>
</dbReference>
<keyword evidence="2" id="KW-0812">Transmembrane</keyword>
<keyword evidence="2" id="KW-0472">Membrane</keyword>
<dbReference type="EMBL" id="BQNB010011965">
    <property type="protein sequence ID" value="GJS97484.1"/>
    <property type="molecule type" value="Genomic_DNA"/>
</dbReference>
<keyword evidence="4" id="KW-1185">Reference proteome</keyword>
<feature type="compositionally biased region" description="Basic residues" evidence="1">
    <location>
        <begin position="90"/>
        <end position="99"/>
    </location>
</feature>
<evidence type="ECO:0000256" key="2">
    <source>
        <dbReference type="SAM" id="Phobius"/>
    </source>
</evidence>
<comment type="caution">
    <text evidence="3">The sequence shown here is derived from an EMBL/GenBank/DDBJ whole genome shotgun (WGS) entry which is preliminary data.</text>
</comment>
<proteinExistence type="predicted"/>
<gene>
    <name evidence="3" type="ORF">Tco_0804452</name>
</gene>
<keyword evidence="2" id="KW-1133">Transmembrane helix</keyword>
<evidence type="ECO:0000256" key="1">
    <source>
        <dbReference type="SAM" id="MobiDB-lite"/>
    </source>
</evidence>
<name>A0ABQ5A4C2_9ASTR</name>
<evidence type="ECO:0000313" key="4">
    <source>
        <dbReference type="Proteomes" id="UP001151760"/>
    </source>
</evidence>
<evidence type="ECO:0000313" key="3">
    <source>
        <dbReference type="EMBL" id="GJS97484.1"/>
    </source>
</evidence>
<sequence>MEWRLHNENLDDIIVYSHSLEVWNPEYSVARVAGKEAMDQEKIRSVLDWEVPKKERAGSSGEAGCSKQFAFFYDKTAQEESKGESDRTASRRTSRRHQFGARGQQSLLFWPRAFPLRRRRFGSLNLKRMLSNVLLAHVSLFYLLRIWSKRIRTFACRYQKPMPYHLAILSVHTVLKAEEEGWAAGTTSPLSHTSIQKQV</sequence>
<accession>A0ABQ5A4C2</accession>
<feature type="transmembrane region" description="Helical" evidence="2">
    <location>
        <begin position="129"/>
        <end position="147"/>
    </location>
</feature>
<organism evidence="3 4">
    <name type="scientific">Tanacetum coccineum</name>
    <dbReference type="NCBI Taxonomy" id="301880"/>
    <lineage>
        <taxon>Eukaryota</taxon>
        <taxon>Viridiplantae</taxon>
        <taxon>Streptophyta</taxon>
        <taxon>Embryophyta</taxon>
        <taxon>Tracheophyta</taxon>
        <taxon>Spermatophyta</taxon>
        <taxon>Magnoliopsida</taxon>
        <taxon>eudicotyledons</taxon>
        <taxon>Gunneridae</taxon>
        <taxon>Pentapetalae</taxon>
        <taxon>asterids</taxon>
        <taxon>campanulids</taxon>
        <taxon>Asterales</taxon>
        <taxon>Asteraceae</taxon>
        <taxon>Asteroideae</taxon>
        <taxon>Anthemideae</taxon>
        <taxon>Anthemidinae</taxon>
        <taxon>Tanacetum</taxon>
    </lineage>
</organism>
<feature type="compositionally biased region" description="Basic and acidic residues" evidence="1">
    <location>
        <begin position="78"/>
        <end position="89"/>
    </location>
</feature>
<reference evidence="3" key="2">
    <citation type="submission" date="2022-01" db="EMBL/GenBank/DDBJ databases">
        <authorList>
            <person name="Yamashiro T."/>
            <person name="Shiraishi A."/>
            <person name="Satake H."/>
            <person name="Nakayama K."/>
        </authorList>
    </citation>
    <scope>NUCLEOTIDE SEQUENCE</scope>
</reference>
<protein>
    <submittedName>
        <fullName evidence="3">Uncharacterized protein</fullName>
    </submittedName>
</protein>
<reference evidence="3" key="1">
    <citation type="journal article" date="2022" name="Int. J. Mol. Sci.">
        <title>Draft Genome of Tanacetum Coccineum: Genomic Comparison of Closely Related Tanacetum-Family Plants.</title>
        <authorList>
            <person name="Yamashiro T."/>
            <person name="Shiraishi A."/>
            <person name="Nakayama K."/>
            <person name="Satake H."/>
        </authorList>
    </citation>
    <scope>NUCLEOTIDE SEQUENCE</scope>
</reference>
<feature type="region of interest" description="Disordered" evidence="1">
    <location>
        <begin position="78"/>
        <end position="100"/>
    </location>
</feature>